<dbReference type="HAMAP" id="MF_00499">
    <property type="entry name" value="Ribosomal_eL13"/>
    <property type="match status" value="1"/>
</dbReference>
<comment type="similarity">
    <text evidence="1">Belongs to the eukaryotic ribosomal protein eL13 family.</text>
</comment>
<keyword evidence="5" id="KW-1185">Reference proteome</keyword>
<dbReference type="AlphaFoldDB" id="A0A7J7IKR7"/>
<dbReference type="OrthoDB" id="10264538at2759"/>
<dbReference type="GO" id="GO:0003735">
    <property type="term" value="F:structural constituent of ribosome"/>
    <property type="evidence" value="ECO:0007669"/>
    <property type="project" value="InterPro"/>
</dbReference>
<dbReference type="Pfam" id="PF01294">
    <property type="entry name" value="Ribosomal_L13e"/>
    <property type="match status" value="1"/>
</dbReference>
<evidence type="ECO:0000256" key="1">
    <source>
        <dbReference type="ARBA" id="ARBA00005640"/>
    </source>
</evidence>
<evidence type="ECO:0000256" key="2">
    <source>
        <dbReference type="ARBA" id="ARBA00022980"/>
    </source>
</evidence>
<dbReference type="PANTHER" id="PTHR11722:SF0">
    <property type="entry name" value="LARGE RIBOSOMAL SUBUNIT PROTEIN EL13"/>
    <property type="match status" value="1"/>
</dbReference>
<dbReference type="GO" id="GO:0003723">
    <property type="term" value="F:RNA binding"/>
    <property type="evidence" value="ECO:0007669"/>
    <property type="project" value="TreeGrafter"/>
</dbReference>
<dbReference type="GO" id="GO:0006412">
    <property type="term" value="P:translation"/>
    <property type="evidence" value="ECO:0007669"/>
    <property type="project" value="InterPro"/>
</dbReference>
<protein>
    <submittedName>
        <fullName evidence="4">60S ribosomal protein L13</fullName>
    </submittedName>
</protein>
<dbReference type="FunFam" id="1.20.5.110:FF:000003">
    <property type="entry name" value="60S ribosomal protein L13"/>
    <property type="match status" value="1"/>
</dbReference>
<dbReference type="Gene3D" id="1.20.5.110">
    <property type="match status" value="1"/>
</dbReference>
<evidence type="ECO:0000313" key="5">
    <source>
        <dbReference type="Proteomes" id="UP000530660"/>
    </source>
</evidence>
<keyword evidence="3" id="KW-0687">Ribonucleoprotein</keyword>
<dbReference type="EMBL" id="VWRR01000005">
    <property type="protein sequence ID" value="KAF6003726.1"/>
    <property type="molecule type" value="Genomic_DNA"/>
</dbReference>
<comment type="caution">
    <text evidence="4">The sequence shown here is derived from an EMBL/GenBank/DDBJ whole genome shotgun (WGS) entry which is preliminary data.</text>
</comment>
<reference evidence="4 5" key="1">
    <citation type="journal article" date="2020" name="J. Phycol.">
        <title>Comparative genome analysis reveals Cyanidiococcus gen. nov., a new extremophilic red algal genus sister to Cyanidioschyzon (Cyanidioschyzonaceae, Rhodophyta).</title>
        <authorList>
            <person name="Liu S.-L."/>
            <person name="Chiang Y.-R."/>
            <person name="Yoon H.S."/>
            <person name="Fu H.-Y."/>
        </authorList>
    </citation>
    <scope>NUCLEOTIDE SEQUENCE [LARGE SCALE GENOMIC DNA]</scope>
    <source>
        <strain evidence="4 5">THAL066</strain>
    </source>
</reference>
<keyword evidence="2 4" id="KW-0689">Ribosomal protein</keyword>
<accession>A0A7J7IKR7</accession>
<dbReference type="GO" id="GO:0022625">
    <property type="term" value="C:cytosolic large ribosomal subunit"/>
    <property type="evidence" value="ECO:0007669"/>
    <property type="project" value="TreeGrafter"/>
</dbReference>
<dbReference type="InterPro" id="IPR001380">
    <property type="entry name" value="Ribosomal_eL13"/>
</dbReference>
<organism evidence="4 5">
    <name type="scientific">Cyanidiococcus yangmingshanensis</name>
    <dbReference type="NCBI Taxonomy" id="2690220"/>
    <lineage>
        <taxon>Eukaryota</taxon>
        <taxon>Rhodophyta</taxon>
        <taxon>Bangiophyceae</taxon>
        <taxon>Cyanidiales</taxon>
        <taxon>Cyanidiaceae</taxon>
        <taxon>Cyanidiococcus</taxon>
    </lineage>
</organism>
<proteinExistence type="inferred from homology"/>
<name>A0A7J7IKR7_9RHOD</name>
<dbReference type="PANTHER" id="PTHR11722">
    <property type="entry name" value="60S RIBOSOMAL PROTEIN L13"/>
    <property type="match status" value="1"/>
</dbReference>
<evidence type="ECO:0000313" key="4">
    <source>
        <dbReference type="EMBL" id="KAF6003726.1"/>
    </source>
</evidence>
<gene>
    <name evidence="4" type="primary">RPL13</name>
    <name evidence="4" type="ORF">F1559_000114</name>
</gene>
<evidence type="ECO:0000256" key="3">
    <source>
        <dbReference type="ARBA" id="ARBA00023274"/>
    </source>
</evidence>
<dbReference type="Proteomes" id="UP000530660">
    <property type="component" value="Unassembled WGS sequence"/>
</dbReference>
<sequence length="212" mass="25247">MRHNNAIPANRFRKHWQERIRTWFDQPGRKKRRRLARTHKAERLGKRPVAGLLRPVVHCQTQRYNWRLRCGRGFTLEELRAAKISPKFAPTIGIAVDHRRRNRSEESLEANVTRLKEYMSRLVVFPRKRSRLRNGDEVDPSILAQATQLKDKEIIPIQKRSSVMVGARAITSEERDFQAYRELRKLRTLKRYEGIRKKRAMEKASQEEDKKK</sequence>